<dbReference type="Pfam" id="PF01613">
    <property type="entry name" value="Flavin_Reduct"/>
    <property type="match status" value="1"/>
</dbReference>
<proteinExistence type="inferred from homology"/>
<keyword evidence="5" id="KW-1185">Reference proteome</keyword>
<keyword evidence="2" id="KW-0560">Oxidoreductase</keyword>
<name>A0A1H4KGS6_STRMJ</name>
<accession>A0A1H4KGS6</accession>
<dbReference type="SUPFAM" id="SSF50475">
    <property type="entry name" value="FMN-binding split barrel"/>
    <property type="match status" value="1"/>
</dbReference>
<dbReference type="RefSeq" id="WP_237298759.1">
    <property type="nucleotide sequence ID" value="NZ_FNST01000002.1"/>
</dbReference>
<reference evidence="5" key="1">
    <citation type="submission" date="2016-10" db="EMBL/GenBank/DDBJ databases">
        <authorList>
            <person name="Varghese N."/>
            <person name="Submissions S."/>
        </authorList>
    </citation>
    <scope>NUCLEOTIDE SEQUENCE [LARGE SCALE GENOMIC DNA]</scope>
    <source>
        <strain evidence="5">DSM 40318</strain>
    </source>
</reference>
<dbReference type="SMART" id="SM00903">
    <property type="entry name" value="Flavin_Reduct"/>
    <property type="match status" value="1"/>
</dbReference>
<feature type="domain" description="Flavin reductase like" evidence="3">
    <location>
        <begin position="30"/>
        <end position="173"/>
    </location>
</feature>
<gene>
    <name evidence="4" type="ORF">SAMN04490356_0675</name>
</gene>
<evidence type="ECO:0000256" key="2">
    <source>
        <dbReference type="ARBA" id="ARBA00023002"/>
    </source>
</evidence>
<comment type="similarity">
    <text evidence="1">Belongs to the non-flavoprotein flavin reductase family.</text>
</comment>
<dbReference type="Gene3D" id="2.30.110.10">
    <property type="entry name" value="Electron Transport, Fmn-binding Protein, Chain A"/>
    <property type="match status" value="1"/>
</dbReference>
<dbReference type="InterPro" id="IPR012349">
    <property type="entry name" value="Split_barrel_FMN-bd"/>
</dbReference>
<evidence type="ECO:0000256" key="1">
    <source>
        <dbReference type="ARBA" id="ARBA00008898"/>
    </source>
</evidence>
<evidence type="ECO:0000259" key="3">
    <source>
        <dbReference type="SMART" id="SM00903"/>
    </source>
</evidence>
<dbReference type="Proteomes" id="UP000198609">
    <property type="component" value="Unassembled WGS sequence"/>
</dbReference>
<dbReference type="GO" id="GO:0042602">
    <property type="term" value="F:riboflavin reductase (NADPH) activity"/>
    <property type="evidence" value="ECO:0007669"/>
    <property type="project" value="TreeGrafter"/>
</dbReference>
<dbReference type="EMBL" id="FNST01000002">
    <property type="protein sequence ID" value="SEB57238.1"/>
    <property type="molecule type" value="Genomic_DNA"/>
</dbReference>
<organism evidence="4 5">
    <name type="scientific">Streptomyces melanosporofaciens</name>
    <dbReference type="NCBI Taxonomy" id="67327"/>
    <lineage>
        <taxon>Bacteria</taxon>
        <taxon>Bacillati</taxon>
        <taxon>Actinomycetota</taxon>
        <taxon>Actinomycetes</taxon>
        <taxon>Kitasatosporales</taxon>
        <taxon>Streptomycetaceae</taxon>
        <taxon>Streptomyces</taxon>
        <taxon>Streptomyces violaceusniger group</taxon>
    </lineage>
</organism>
<evidence type="ECO:0000313" key="4">
    <source>
        <dbReference type="EMBL" id="SEB57238.1"/>
    </source>
</evidence>
<dbReference type="AlphaFoldDB" id="A0A1H4KGS6"/>
<dbReference type="GO" id="GO:0010181">
    <property type="term" value="F:FMN binding"/>
    <property type="evidence" value="ECO:0007669"/>
    <property type="project" value="InterPro"/>
</dbReference>
<protein>
    <submittedName>
        <fullName evidence="4">NADH-FMN oxidoreductase RutF, flavin reductase (DIM6/NTAB) family</fullName>
    </submittedName>
</protein>
<sequence>MTGAANERRTTADTFVDNRGLTADVLRGAYGRFPSGVTAVCGLVAGRPTGIAASSFTSVSLEPPLVSVCVAHASTTWPVLRRASRLGVSVLAEDQGPVARALASKSSDRFASVDWVAEPPGSVFVLGAALWLECRIVREVPAGDHAIALLKIDRLSPHAGVPPVVFHASTFRSLAKY</sequence>
<dbReference type="InterPro" id="IPR002563">
    <property type="entry name" value="Flavin_Rdtase-like_dom"/>
</dbReference>
<dbReference type="PANTHER" id="PTHR30466:SF11">
    <property type="entry name" value="FLAVIN-DEPENDENT MONOOXYGENASE, REDUCTASE SUBUNIT HSAB"/>
    <property type="match status" value="1"/>
</dbReference>
<dbReference type="InterPro" id="IPR050268">
    <property type="entry name" value="NADH-dep_flavin_reductase"/>
</dbReference>
<dbReference type="PANTHER" id="PTHR30466">
    <property type="entry name" value="FLAVIN REDUCTASE"/>
    <property type="match status" value="1"/>
</dbReference>
<evidence type="ECO:0000313" key="5">
    <source>
        <dbReference type="Proteomes" id="UP000198609"/>
    </source>
</evidence>